<sequence length="409" mass="46887">MLTHDCFLPHLVQLSKPGSHLTSLGFYWDPVKGLMVEFPRDSILRRLHKVTSYAHHFSVILTLLQTAIAREKDLSKMMISSFGLIIICFCTICVRVYDRNLKKCVMLINELVKTAKEFREPGTRVLDTKEKFIKFLAPIFHWSAMAVPFAFVGGVVWSVPCMSSNFGYFLLKECSPTLKKSYECLGEVGGVTPVLNSMDYLTKFLFLATNLWIWSYSVQCAVFIVIGVVMLGAMSIRSFLKYYERQMLLSTPNSCGSTSKNQKTLLKNALIYRRLQLLTSRFNYIHQLQILVPLLFTVTSHQVFSVYGTIKFKGQLNFVSYALFVILGSQGFLVIMGMFTALADVFSMSNQVKKKLEKKHRCHKWLRRFHAACPIIKIRFGRLNFIDTITPLVFENFAFVQTTNILMVE</sequence>
<evidence type="ECO:0008006" key="4">
    <source>
        <dbReference type="Google" id="ProtNLM"/>
    </source>
</evidence>
<evidence type="ECO:0000313" key="2">
    <source>
        <dbReference type="EMBL" id="CAL8129040.1"/>
    </source>
</evidence>
<organism evidence="2 3">
    <name type="scientific">Orchesella dallaii</name>
    <dbReference type="NCBI Taxonomy" id="48710"/>
    <lineage>
        <taxon>Eukaryota</taxon>
        <taxon>Metazoa</taxon>
        <taxon>Ecdysozoa</taxon>
        <taxon>Arthropoda</taxon>
        <taxon>Hexapoda</taxon>
        <taxon>Collembola</taxon>
        <taxon>Entomobryomorpha</taxon>
        <taxon>Entomobryoidea</taxon>
        <taxon>Orchesellidae</taxon>
        <taxon>Orchesellinae</taxon>
        <taxon>Orchesella</taxon>
    </lineage>
</organism>
<dbReference type="EMBL" id="CAXLJM020000076">
    <property type="protein sequence ID" value="CAL8129040.1"/>
    <property type="molecule type" value="Genomic_DNA"/>
</dbReference>
<keyword evidence="1" id="KW-0472">Membrane</keyword>
<feature type="transmembrane region" description="Helical" evidence="1">
    <location>
        <begin position="74"/>
        <end position="97"/>
    </location>
</feature>
<evidence type="ECO:0000256" key="1">
    <source>
        <dbReference type="SAM" id="Phobius"/>
    </source>
</evidence>
<feature type="transmembrane region" description="Helical" evidence="1">
    <location>
        <begin position="139"/>
        <end position="159"/>
    </location>
</feature>
<reference evidence="2 3" key="1">
    <citation type="submission" date="2024-08" db="EMBL/GenBank/DDBJ databases">
        <authorList>
            <person name="Cucini C."/>
            <person name="Frati F."/>
        </authorList>
    </citation>
    <scope>NUCLEOTIDE SEQUENCE [LARGE SCALE GENOMIC DNA]</scope>
</reference>
<proteinExistence type="predicted"/>
<feature type="transmembrane region" description="Helical" evidence="1">
    <location>
        <begin position="211"/>
        <end position="236"/>
    </location>
</feature>
<keyword evidence="1" id="KW-0812">Transmembrane</keyword>
<feature type="transmembrane region" description="Helical" evidence="1">
    <location>
        <begin position="322"/>
        <end position="346"/>
    </location>
</feature>
<name>A0ABP1RJ47_9HEXA</name>
<accession>A0ABP1RJ47</accession>
<protein>
    <recommendedName>
        <fullName evidence="4">Odorant receptor</fullName>
    </recommendedName>
</protein>
<gene>
    <name evidence="2" type="ORF">ODALV1_LOCUS22801</name>
</gene>
<keyword evidence="3" id="KW-1185">Reference proteome</keyword>
<keyword evidence="1" id="KW-1133">Transmembrane helix</keyword>
<dbReference type="Proteomes" id="UP001642540">
    <property type="component" value="Unassembled WGS sequence"/>
</dbReference>
<feature type="transmembrane region" description="Helical" evidence="1">
    <location>
        <begin position="290"/>
        <end position="310"/>
    </location>
</feature>
<evidence type="ECO:0000313" key="3">
    <source>
        <dbReference type="Proteomes" id="UP001642540"/>
    </source>
</evidence>
<comment type="caution">
    <text evidence="2">The sequence shown here is derived from an EMBL/GenBank/DDBJ whole genome shotgun (WGS) entry which is preliminary data.</text>
</comment>